<dbReference type="HOGENOM" id="CLU_124552_0_0_1"/>
<dbReference type="OrthoDB" id="3358904at2759"/>
<reference evidence="2" key="1">
    <citation type="journal article" date="2014" name="Proc. Natl. Acad. Sci. U.S.A.">
        <title>Extensive sampling of basidiomycete genomes demonstrates inadequacy of the white-rot/brown-rot paradigm for wood decay fungi.</title>
        <authorList>
            <person name="Riley R."/>
            <person name="Salamov A.A."/>
            <person name="Brown D.W."/>
            <person name="Nagy L.G."/>
            <person name="Floudas D."/>
            <person name="Held B.W."/>
            <person name="Levasseur A."/>
            <person name="Lombard V."/>
            <person name="Morin E."/>
            <person name="Otillar R."/>
            <person name="Lindquist E.A."/>
            <person name="Sun H."/>
            <person name="LaButti K.M."/>
            <person name="Schmutz J."/>
            <person name="Jabbour D."/>
            <person name="Luo H."/>
            <person name="Baker S.E."/>
            <person name="Pisabarro A.G."/>
            <person name="Walton J.D."/>
            <person name="Blanchette R.A."/>
            <person name="Henrissat B."/>
            <person name="Martin F."/>
            <person name="Cullen D."/>
            <person name="Hibbett D.S."/>
            <person name="Grigoriev I.V."/>
        </authorList>
    </citation>
    <scope>NUCLEOTIDE SEQUENCE [LARGE SCALE GENOMIC DNA]</scope>
    <source>
        <strain evidence="2">FD-172 SS1</strain>
    </source>
</reference>
<dbReference type="STRING" id="930990.A0A067N9H5"/>
<evidence type="ECO:0000313" key="1">
    <source>
        <dbReference type="EMBL" id="KDQ20762.1"/>
    </source>
</evidence>
<name>A0A067N9H5_BOTB1</name>
<dbReference type="EMBL" id="KL198017">
    <property type="protein sequence ID" value="KDQ20762.1"/>
    <property type="molecule type" value="Genomic_DNA"/>
</dbReference>
<evidence type="ECO:0000313" key="2">
    <source>
        <dbReference type="Proteomes" id="UP000027195"/>
    </source>
</evidence>
<dbReference type="Proteomes" id="UP000027195">
    <property type="component" value="Unassembled WGS sequence"/>
</dbReference>
<accession>A0A067N9H5</accession>
<proteinExistence type="predicted"/>
<protein>
    <submittedName>
        <fullName evidence="1">Uncharacterized protein</fullName>
    </submittedName>
</protein>
<sequence length="155" mass="17011">MDASSFLPSPKLESKSPSPTVNLDYNDMVIKLLTRMSRPPSKTVDQNRLRFFISLSPSYIIHDTTTKATAGEGIKKWSLGFHRLVDVLLALHAQGVLELETVNEASKACSEVWSVTGCWSECHGGRDGVRSVASRLKSILDADGQSYGGRKVYVP</sequence>
<gene>
    <name evidence="1" type="ORF">BOTBODRAFT_26779</name>
</gene>
<dbReference type="AlphaFoldDB" id="A0A067N9H5"/>
<dbReference type="InParanoid" id="A0A067N9H5"/>
<organism evidence="1 2">
    <name type="scientific">Botryobasidium botryosum (strain FD-172 SS1)</name>
    <dbReference type="NCBI Taxonomy" id="930990"/>
    <lineage>
        <taxon>Eukaryota</taxon>
        <taxon>Fungi</taxon>
        <taxon>Dikarya</taxon>
        <taxon>Basidiomycota</taxon>
        <taxon>Agaricomycotina</taxon>
        <taxon>Agaricomycetes</taxon>
        <taxon>Cantharellales</taxon>
        <taxon>Botryobasidiaceae</taxon>
        <taxon>Botryobasidium</taxon>
    </lineage>
</organism>
<keyword evidence="2" id="KW-1185">Reference proteome</keyword>